<evidence type="ECO:0000313" key="8">
    <source>
        <dbReference type="EMBL" id="SHM87446.1"/>
    </source>
</evidence>
<proteinExistence type="predicted"/>
<sequence length="188" mass="19758">MIVTVISRWLVIVTLGVIGAGVMGAAGMGMLFAAGGITMAQAEDASSGKHEQGQEAEGDKEAANEGSEAGGYTIVDGKVDQGTYDGYLTYSRVCQACHGPDGMGSSFAPSLKERVKSRTFADFAGTVAGGMEIQPGLVMPAFADDPNVMNNLENIYSYLKARAAEDLERGRPEVMEETSEGESRSDDE</sequence>
<evidence type="ECO:0000313" key="10">
    <source>
        <dbReference type="Proteomes" id="UP000321726"/>
    </source>
</evidence>
<dbReference type="InterPro" id="IPR036909">
    <property type="entry name" value="Cyt_c-like_dom_sf"/>
</dbReference>
<dbReference type="STRING" id="44933.SAMN05660971_04130"/>
<gene>
    <name evidence="7" type="ORF">HCU01_36750</name>
    <name evidence="8" type="ORF">SAMN05660971_04130</name>
</gene>
<dbReference type="Proteomes" id="UP000184123">
    <property type="component" value="Unassembled WGS sequence"/>
</dbReference>
<dbReference type="SUPFAM" id="SSF46626">
    <property type="entry name" value="Cytochrome c"/>
    <property type="match status" value="1"/>
</dbReference>
<evidence type="ECO:0000256" key="5">
    <source>
        <dbReference type="SAM" id="MobiDB-lite"/>
    </source>
</evidence>
<evidence type="ECO:0000256" key="3">
    <source>
        <dbReference type="ARBA" id="ARBA00023004"/>
    </source>
</evidence>
<evidence type="ECO:0000256" key="1">
    <source>
        <dbReference type="ARBA" id="ARBA00022617"/>
    </source>
</evidence>
<keyword evidence="1 4" id="KW-0349">Heme</keyword>
<organism evidence="8 9">
    <name type="scientific">Halomonas cupida</name>
    <dbReference type="NCBI Taxonomy" id="44933"/>
    <lineage>
        <taxon>Bacteria</taxon>
        <taxon>Pseudomonadati</taxon>
        <taxon>Pseudomonadota</taxon>
        <taxon>Gammaproteobacteria</taxon>
        <taxon>Oceanospirillales</taxon>
        <taxon>Halomonadaceae</taxon>
        <taxon>Halomonas</taxon>
    </lineage>
</organism>
<feature type="domain" description="Cytochrome c" evidence="6">
    <location>
        <begin position="81"/>
        <end position="163"/>
    </location>
</feature>
<evidence type="ECO:0000259" key="6">
    <source>
        <dbReference type="PROSITE" id="PS51007"/>
    </source>
</evidence>
<accession>A0A1M7M9H7</accession>
<dbReference type="InterPro" id="IPR009056">
    <property type="entry name" value="Cyt_c-like_dom"/>
</dbReference>
<evidence type="ECO:0000313" key="9">
    <source>
        <dbReference type="Proteomes" id="UP000184123"/>
    </source>
</evidence>
<dbReference type="Pfam" id="PF13442">
    <property type="entry name" value="Cytochrome_CBB3"/>
    <property type="match status" value="1"/>
</dbReference>
<name>A0A1M7M9H7_9GAMM</name>
<reference evidence="8 9" key="1">
    <citation type="submission" date="2016-11" db="EMBL/GenBank/DDBJ databases">
        <authorList>
            <person name="Jaros S."/>
            <person name="Januszkiewicz K."/>
            <person name="Wedrychowicz H."/>
        </authorList>
    </citation>
    <scope>NUCLEOTIDE SEQUENCE [LARGE SCALE GENOMIC DNA]</scope>
    <source>
        <strain evidence="8 9">DSM 4740</strain>
    </source>
</reference>
<dbReference type="EMBL" id="BJXU01000159">
    <property type="protein sequence ID" value="GEN25726.1"/>
    <property type="molecule type" value="Genomic_DNA"/>
</dbReference>
<dbReference type="EMBL" id="FRCA01000016">
    <property type="protein sequence ID" value="SHM87446.1"/>
    <property type="molecule type" value="Genomic_DNA"/>
</dbReference>
<dbReference type="RefSeq" id="WP_084542071.1">
    <property type="nucleotide sequence ID" value="NZ_BJXU01000159.1"/>
</dbReference>
<protein>
    <submittedName>
        <fullName evidence="7">C-type cytochrome, methanol metabolism-related</fullName>
    </submittedName>
    <submittedName>
        <fullName evidence="8">Cytochrome C oxidase, cbb3-type, subunit III</fullName>
    </submittedName>
</protein>
<dbReference type="PROSITE" id="PS51007">
    <property type="entry name" value="CYTC"/>
    <property type="match status" value="1"/>
</dbReference>
<dbReference type="GO" id="GO:0020037">
    <property type="term" value="F:heme binding"/>
    <property type="evidence" value="ECO:0007669"/>
    <property type="project" value="InterPro"/>
</dbReference>
<dbReference type="GO" id="GO:0009055">
    <property type="term" value="F:electron transfer activity"/>
    <property type="evidence" value="ECO:0007669"/>
    <property type="project" value="InterPro"/>
</dbReference>
<feature type="region of interest" description="Disordered" evidence="5">
    <location>
        <begin position="43"/>
        <end position="71"/>
    </location>
</feature>
<keyword evidence="3 4" id="KW-0408">Iron</keyword>
<evidence type="ECO:0000256" key="4">
    <source>
        <dbReference type="PROSITE-ProRule" id="PRU00433"/>
    </source>
</evidence>
<keyword evidence="2 4" id="KW-0479">Metal-binding</keyword>
<feature type="compositionally biased region" description="Basic and acidic residues" evidence="5">
    <location>
        <begin position="46"/>
        <end position="63"/>
    </location>
</feature>
<keyword evidence="10" id="KW-1185">Reference proteome</keyword>
<evidence type="ECO:0000256" key="2">
    <source>
        <dbReference type="ARBA" id="ARBA00022723"/>
    </source>
</evidence>
<dbReference type="AlphaFoldDB" id="A0A1M7M9H7"/>
<feature type="region of interest" description="Disordered" evidence="5">
    <location>
        <begin position="166"/>
        <end position="188"/>
    </location>
</feature>
<dbReference type="Proteomes" id="UP000321726">
    <property type="component" value="Unassembled WGS sequence"/>
</dbReference>
<dbReference type="Gene3D" id="1.10.760.10">
    <property type="entry name" value="Cytochrome c-like domain"/>
    <property type="match status" value="1"/>
</dbReference>
<reference evidence="7 10" key="2">
    <citation type="submission" date="2019-07" db="EMBL/GenBank/DDBJ databases">
        <title>Whole genome shotgun sequence of Halomonas cupida NBRC 102219.</title>
        <authorList>
            <person name="Hosoyama A."/>
            <person name="Uohara A."/>
            <person name="Ohji S."/>
            <person name="Ichikawa N."/>
        </authorList>
    </citation>
    <scope>NUCLEOTIDE SEQUENCE [LARGE SCALE GENOMIC DNA]</scope>
    <source>
        <strain evidence="7 10">NBRC 102219</strain>
    </source>
</reference>
<dbReference type="GO" id="GO:0046872">
    <property type="term" value="F:metal ion binding"/>
    <property type="evidence" value="ECO:0007669"/>
    <property type="project" value="UniProtKB-KW"/>
</dbReference>
<evidence type="ECO:0000313" key="7">
    <source>
        <dbReference type="EMBL" id="GEN25726.1"/>
    </source>
</evidence>